<dbReference type="GO" id="GO:0003924">
    <property type="term" value="F:GTPase activity"/>
    <property type="evidence" value="ECO:0007669"/>
    <property type="project" value="InterPro"/>
</dbReference>
<dbReference type="NCBIfam" id="TIGR00231">
    <property type="entry name" value="small_GTP"/>
    <property type="match status" value="1"/>
</dbReference>
<dbReference type="Gene3D" id="3.40.50.300">
    <property type="entry name" value="P-loop containing nucleotide triphosphate hydrolases"/>
    <property type="match status" value="1"/>
</dbReference>
<evidence type="ECO:0000256" key="4">
    <source>
        <dbReference type="PIRSR" id="PIRSR606689-1"/>
    </source>
</evidence>
<dbReference type="FunFam" id="3.40.50.300:FF:000412">
    <property type="entry name" value="ADP-ribosylation factor 1"/>
    <property type="match status" value="1"/>
</dbReference>
<evidence type="ECO:0000256" key="1">
    <source>
        <dbReference type="ARBA" id="ARBA00010290"/>
    </source>
</evidence>
<evidence type="ECO:0000313" key="9">
    <source>
        <dbReference type="WBParaSite" id="HPBE_0000056301-mRNA-1"/>
    </source>
</evidence>
<dbReference type="PROSITE" id="PS51417">
    <property type="entry name" value="ARF"/>
    <property type="match status" value="1"/>
</dbReference>
<dbReference type="SUPFAM" id="SSF52540">
    <property type="entry name" value="P-loop containing nucleoside triphosphate hydrolases"/>
    <property type="match status" value="1"/>
</dbReference>
<evidence type="ECO:0000313" key="7">
    <source>
        <dbReference type="EMBL" id="VDO18946.1"/>
    </source>
</evidence>
<reference evidence="7 8" key="1">
    <citation type="submission" date="2018-11" db="EMBL/GenBank/DDBJ databases">
        <authorList>
            <consortium name="Pathogen Informatics"/>
        </authorList>
    </citation>
    <scope>NUCLEOTIDE SEQUENCE [LARGE SCALE GENOMIC DNA]</scope>
</reference>
<dbReference type="SMART" id="SM00178">
    <property type="entry name" value="SAR"/>
    <property type="match status" value="1"/>
</dbReference>
<organism evidence="8 9">
    <name type="scientific">Heligmosomoides polygyrus</name>
    <name type="common">Parasitic roundworm</name>
    <dbReference type="NCBI Taxonomy" id="6339"/>
    <lineage>
        <taxon>Eukaryota</taxon>
        <taxon>Metazoa</taxon>
        <taxon>Ecdysozoa</taxon>
        <taxon>Nematoda</taxon>
        <taxon>Chromadorea</taxon>
        <taxon>Rhabditida</taxon>
        <taxon>Rhabditina</taxon>
        <taxon>Rhabditomorpha</taxon>
        <taxon>Strongyloidea</taxon>
        <taxon>Heligmosomidae</taxon>
        <taxon>Heligmosomoides</taxon>
    </lineage>
</organism>
<keyword evidence="8" id="KW-1185">Reference proteome</keyword>
<feature type="binding site" evidence="5">
    <location>
        <position position="48"/>
    </location>
    <ligand>
        <name>Mg(2+)</name>
        <dbReference type="ChEBI" id="CHEBI:18420"/>
    </ligand>
</feature>
<dbReference type="AlphaFoldDB" id="A0A183F321"/>
<sequence length="182" mass="20668">MGLIVSRLRLALIGPTVHRVVMVGLDSSGKTTLVHRLKTGEVTIAVPTTGFNIEAVQYRDVSFDIWDISGQYAHRFMWRHYFCNAQALIFVVNSADEERISLAREWVLYALCELKRQGLNAKLLILAHRQDIQGAMSSEDIADALRLNEIKDREWHIQRTSAFTGEGLPEALEWLYNAVTKV</sequence>
<keyword evidence="2 4" id="KW-0547">Nucleotide-binding</keyword>
<evidence type="ECO:0000256" key="3">
    <source>
        <dbReference type="ARBA" id="ARBA00023134"/>
    </source>
</evidence>
<dbReference type="PANTHER" id="PTHR11711">
    <property type="entry name" value="ADP RIBOSYLATION FACTOR-RELATED"/>
    <property type="match status" value="1"/>
</dbReference>
<dbReference type="EMBL" id="UZAH01000422">
    <property type="protein sequence ID" value="VDO18946.1"/>
    <property type="molecule type" value="Genomic_DNA"/>
</dbReference>
<dbReference type="SMART" id="SM00177">
    <property type="entry name" value="ARF"/>
    <property type="match status" value="1"/>
</dbReference>
<dbReference type="GO" id="GO:0005525">
    <property type="term" value="F:GTP binding"/>
    <property type="evidence" value="ECO:0007669"/>
    <property type="project" value="UniProtKB-KW"/>
</dbReference>
<accession>A0A3P7TCP9</accession>
<feature type="binding site" evidence="4">
    <location>
        <begin position="24"/>
        <end position="31"/>
    </location>
    <ligand>
        <name>GTP</name>
        <dbReference type="ChEBI" id="CHEBI:37565"/>
    </ligand>
</feature>
<dbReference type="GO" id="GO:0030010">
    <property type="term" value="P:establishment of cell polarity"/>
    <property type="evidence" value="ECO:0007669"/>
    <property type="project" value="UniProtKB-ARBA"/>
</dbReference>
<evidence type="ECO:0000256" key="5">
    <source>
        <dbReference type="PIRSR" id="PIRSR606689-2"/>
    </source>
</evidence>
<gene>
    <name evidence="7" type="ORF">HPBE_LOCUS564</name>
</gene>
<dbReference type="OrthoDB" id="5811251at2759"/>
<dbReference type="InterPro" id="IPR006689">
    <property type="entry name" value="Small_GTPase_ARF/SAR"/>
</dbReference>
<dbReference type="WBParaSite" id="HPBE_0000056301-mRNA-1">
    <property type="protein sequence ID" value="HPBE_0000056301-mRNA-1"/>
    <property type="gene ID" value="HPBE_0000056301"/>
</dbReference>
<accession>A0A183F321</accession>
<evidence type="ECO:0000313" key="8">
    <source>
        <dbReference type="Proteomes" id="UP000050761"/>
    </source>
</evidence>
<dbReference type="InterPro" id="IPR024156">
    <property type="entry name" value="Small_GTPase_ARF"/>
</dbReference>
<dbReference type="PRINTS" id="PR00328">
    <property type="entry name" value="SAR1GTPBP"/>
</dbReference>
<proteinExistence type="inferred from homology"/>
<evidence type="ECO:0000256" key="6">
    <source>
        <dbReference type="RuleBase" id="RU003925"/>
    </source>
</evidence>
<dbReference type="CDD" id="cd00878">
    <property type="entry name" value="Arf_Arl"/>
    <property type="match status" value="1"/>
</dbReference>
<protein>
    <submittedName>
        <fullName evidence="9">ADP-ribosylation factor</fullName>
    </submittedName>
</protein>
<reference evidence="9" key="2">
    <citation type="submission" date="2019-09" db="UniProtKB">
        <authorList>
            <consortium name="WormBaseParasite"/>
        </authorList>
    </citation>
    <scope>IDENTIFICATION</scope>
</reference>
<dbReference type="InterPro" id="IPR027417">
    <property type="entry name" value="P-loop_NTPase"/>
</dbReference>
<dbReference type="Pfam" id="PF00025">
    <property type="entry name" value="Arf"/>
    <property type="match status" value="1"/>
</dbReference>
<feature type="binding site" evidence="5">
    <location>
        <position position="31"/>
    </location>
    <ligand>
        <name>Mg(2+)</name>
        <dbReference type="ChEBI" id="CHEBI:18420"/>
    </ligand>
</feature>
<feature type="binding site" evidence="4">
    <location>
        <position position="70"/>
    </location>
    <ligand>
        <name>GTP</name>
        <dbReference type="ChEBI" id="CHEBI:37565"/>
    </ligand>
</feature>
<dbReference type="GO" id="GO:0046872">
    <property type="term" value="F:metal ion binding"/>
    <property type="evidence" value="ECO:0007669"/>
    <property type="project" value="UniProtKB-KW"/>
</dbReference>
<keyword evidence="5" id="KW-0460">Magnesium</keyword>
<name>A0A183F321_HELPZ</name>
<evidence type="ECO:0000256" key="2">
    <source>
        <dbReference type="ARBA" id="ARBA00022741"/>
    </source>
</evidence>
<dbReference type="InterPro" id="IPR005225">
    <property type="entry name" value="Small_GTP-bd"/>
</dbReference>
<dbReference type="Proteomes" id="UP000050761">
    <property type="component" value="Unassembled WGS sequence"/>
</dbReference>
<keyword evidence="3 4" id="KW-0342">GTP-binding</keyword>
<comment type="similarity">
    <text evidence="1 6">Belongs to the small GTPase superfamily. Arf family.</text>
</comment>
<keyword evidence="5" id="KW-0479">Metal-binding</keyword>